<dbReference type="CDD" id="cd00865">
    <property type="entry name" value="PEBP_bact_arch"/>
    <property type="match status" value="1"/>
</dbReference>
<gene>
    <name evidence="3" type="ORF">HIR71_11065</name>
</gene>
<name>A0A7Y0LZH0_CELFI</name>
<dbReference type="Pfam" id="PF01161">
    <property type="entry name" value="PBP"/>
    <property type="match status" value="1"/>
</dbReference>
<dbReference type="PANTHER" id="PTHR30289:SF1">
    <property type="entry name" value="PEBP (PHOSPHATIDYLETHANOLAMINE-BINDING PROTEIN) FAMILY PROTEIN"/>
    <property type="match status" value="1"/>
</dbReference>
<dbReference type="Proteomes" id="UP000562124">
    <property type="component" value="Unassembled WGS sequence"/>
</dbReference>
<dbReference type="NCBIfam" id="TIGR00481">
    <property type="entry name" value="YbhB/YbcL family Raf kinase inhibitor-like protein"/>
    <property type="match status" value="1"/>
</dbReference>
<comment type="similarity">
    <text evidence="1">Belongs to the UPF0098 family.</text>
</comment>
<keyword evidence="4" id="KW-1185">Reference proteome</keyword>
<sequence length="175" mass="18344">MDLSRPLAPDPYSLLPPVPTFTLMSDDVADGAPLAERHTAAQDVSPHLRWEGFPAGTRSFAVSCFDPDAPTPAGWWHWTVVDLPASTTSLPTGAGAPDGAALPSPASQVRNDSGSTGYAGAAPPPGDRVHRYVFAVHALDVERLGAGPDDNPTAVALDVLFHTLGRATLTPTFQR</sequence>
<evidence type="ECO:0000313" key="4">
    <source>
        <dbReference type="Proteomes" id="UP000562124"/>
    </source>
</evidence>
<accession>A0A7Y0LZH0</accession>
<dbReference type="PANTHER" id="PTHR30289">
    <property type="entry name" value="UNCHARACTERIZED PROTEIN YBCL-RELATED"/>
    <property type="match status" value="1"/>
</dbReference>
<dbReference type="SUPFAM" id="SSF49777">
    <property type="entry name" value="PEBP-like"/>
    <property type="match status" value="1"/>
</dbReference>
<feature type="compositionally biased region" description="Polar residues" evidence="2">
    <location>
        <begin position="105"/>
        <end position="116"/>
    </location>
</feature>
<dbReference type="Gene3D" id="3.90.280.10">
    <property type="entry name" value="PEBP-like"/>
    <property type="match status" value="1"/>
</dbReference>
<dbReference type="InterPro" id="IPR005247">
    <property type="entry name" value="YbhB_YbcL/LppC-like"/>
</dbReference>
<dbReference type="EMBL" id="JABCJJ010000016">
    <property type="protein sequence ID" value="NMR20750.1"/>
    <property type="molecule type" value="Genomic_DNA"/>
</dbReference>
<dbReference type="AlphaFoldDB" id="A0A7Y0LZH0"/>
<evidence type="ECO:0000313" key="3">
    <source>
        <dbReference type="EMBL" id="NMR20750.1"/>
    </source>
</evidence>
<dbReference type="RefSeq" id="WP_169325123.1">
    <property type="nucleotide sequence ID" value="NZ_JABCJJ010000016.1"/>
</dbReference>
<proteinExistence type="inferred from homology"/>
<evidence type="ECO:0000256" key="2">
    <source>
        <dbReference type="SAM" id="MobiDB-lite"/>
    </source>
</evidence>
<comment type="caution">
    <text evidence="3">The sequence shown here is derived from an EMBL/GenBank/DDBJ whole genome shotgun (WGS) entry which is preliminary data.</text>
</comment>
<evidence type="ECO:0000256" key="1">
    <source>
        <dbReference type="ARBA" id="ARBA00007120"/>
    </source>
</evidence>
<organism evidence="3 4">
    <name type="scientific">Cellulomonas fimi</name>
    <dbReference type="NCBI Taxonomy" id="1708"/>
    <lineage>
        <taxon>Bacteria</taxon>
        <taxon>Bacillati</taxon>
        <taxon>Actinomycetota</taxon>
        <taxon>Actinomycetes</taxon>
        <taxon>Micrococcales</taxon>
        <taxon>Cellulomonadaceae</taxon>
        <taxon>Cellulomonas</taxon>
    </lineage>
</organism>
<protein>
    <submittedName>
        <fullName evidence="3">YbhB/YbcL family Raf kinase inhibitor-like protein</fullName>
    </submittedName>
</protein>
<dbReference type="InterPro" id="IPR008914">
    <property type="entry name" value="PEBP"/>
</dbReference>
<reference evidence="3 4" key="1">
    <citation type="submission" date="2020-04" db="EMBL/GenBank/DDBJ databases">
        <title>Sequencing and Assembly of C. fimi.</title>
        <authorList>
            <person name="Ramsey A.R."/>
        </authorList>
    </citation>
    <scope>NUCLEOTIDE SEQUENCE [LARGE SCALE GENOMIC DNA]</scope>
    <source>
        <strain evidence="3 4">SB</strain>
    </source>
</reference>
<dbReference type="InterPro" id="IPR036610">
    <property type="entry name" value="PEBP-like_sf"/>
</dbReference>
<feature type="region of interest" description="Disordered" evidence="2">
    <location>
        <begin position="89"/>
        <end position="124"/>
    </location>
</feature>